<evidence type="ECO:0000313" key="1">
    <source>
        <dbReference type="EMBL" id="WLJ25840.1"/>
    </source>
</evidence>
<protein>
    <submittedName>
        <fullName evidence="1">Uncharacterized protein</fullName>
    </submittedName>
</protein>
<dbReference type="EMBL" id="OQ890317">
    <property type="protein sequence ID" value="WLJ25840.1"/>
    <property type="molecule type" value="Genomic_DNA"/>
</dbReference>
<name>A0AA50A6V3_9VIRU</name>
<sequence>MGVAPSDYQRLLSNAFGGKRYSHFSAQVYYEFICLVKVRRGR</sequence>
<accession>A0AA50A6V3</accession>
<proteinExistence type="predicted"/>
<organism evidence="1">
    <name type="scientific">Firmicutes phage HS10</name>
    <dbReference type="NCBI Taxonomy" id="3056392"/>
    <lineage>
        <taxon>Viruses</taxon>
    </lineage>
</organism>
<reference evidence="1" key="1">
    <citation type="submission" date="2023-04" db="EMBL/GenBank/DDBJ databases">
        <title>The human skin virome in hidradenitis suppurativa patients.</title>
        <authorList>
            <person name="Jansen D."/>
        </authorList>
    </citation>
    <scope>NUCLEOTIDE SEQUENCE</scope>
    <source>
        <strain evidence="1">VC3_JansenPhageG</strain>
    </source>
</reference>